<evidence type="ECO:0000256" key="1">
    <source>
        <dbReference type="SAM" id="MobiDB-lite"/>
    </source>
</evidence>
<reference evidence="2" key="1">
    <citation type="submission" date="2019-11" db="EMBL/GenBank/DDBJ databases">
        <authorList>
            <person name="Feng L."/>
        </authorList>
    </citation>
    <scope>NUCLEOTIDE SEQUENCE</scope>
    <source>
        <strain evidence="2">AMuciniphilaLFYP55</strain>
    </source>
</reference>
<dbReference type="AlphaFoldDB" id="A0A6N2RC75"/>
<gene>
    <name evidence="2" type="ORF">AMLFYP55_00333</name>
</gene>
<protein>
    <submittedName>
        <fullName evidence="2">Uncharacterized protein</fullName>
    </submittedName>
</protein>
<sequence length="165" mass="18281">MLRPWESYRKKRHAGLIEKTSCNPSCSSFSNSGETSMPRKRKMRGTARAAQERDPPVFSCNFSGAGTGKARLDGKRSFNPEEQGKPEGERINSPLPAKRPRNKHACLQSGIAPLNGIHGQERENFMTALPFFSFPSFLRRSSDDAKPPAPGGRAHTQWAVASLRK</sequence>
<feature type="compositionally biased region" description="Low complexity" evidence="1">
    <location>
        <begin position="21"/>
        <end position="32"/>
    </location>
</feature>
<organism evidence="2">
    <name type="scientific">Akkermansia muciniphila</name>
    <dbReference type="NCBI Taxonomy" id="239935"/>
    <lineage>
        <taxon>Bacteria</taxon>
        <taxon>Pseudomonadati</taxon>
        <taxon>Verrucomicrobiota</taxon>
        <taxon>Verrucomicrobiia</taxon>
        <taxon>Verrucomicrobiales</taxon>
        <taxon>Akkermansiaceae</taxon>
        <taxon>Akkermansia</taxon>
    </lineage>
</organism>
<name>A0A6N2RC75_9BACT</name>
<accession>A0A6N2RC75</accession>
<dbReference type="EMBL" id="CACRSS010000001">
    <property type="protein sequence ID" value="VYS78148.1"/>
    <property type="molecule type" value="Genomic_DNA"/>
</dbReference>
<feature type="region of interest" description="Disordered" evidence="1">
    <location>
        <begin position="1"/>
        <end position="103"/>
    </location>
</feature>
<feature type="compositionally biased region" description="Basic and acidic residues" evidence="1">
    <location>
        <begin position="70"/>
        <end position="90"/>
    </location>
</feature>
<evidence type="ECO:0000313" key="2">
    <source>
        <dbReference type="EMBL" id="VYS78148.1"/>
    </source>
</evidence>
<feature type="region of interest" description="Disordered" evidence="1">
    <location>
        <begin position="139"/>
        <end position="165"/>
    </location>
</feature>
<proteinExistence type="predicted"/>